<organism evidence="6 7">
    <name type="scientific">Neisseria canis</name>
    <dbReference type="NCBI Taxonomy" id="493"/>
    <lineage>
        <taxon>Bacteria</taxon>
        <taxon>Pseudomonadati</taxon>
        <taxon>Pseudomonadota</taxon>
        <taxon>Betaproteobacteria</taxon>
        <taxon>Neisseriales</taxon>
        <taxon>Neisseriaceae</taxon>
        <taxon>Neisseria</taxon>
    </lineage>
</organism>
<evidence type="ECO:0000313" key="7">
    <source>
        <dbReference type="Proteomes" id="UP000279284"/>
    </source>
</evidence>
<dbReference type="PROSITE" id="PS50937">
    <property type="entry name" value="HTH_MERR_2"/>
    <property type="match status" value="1"/>
</dbReference>
<evidence type="ECO:0000256" key="1">
    <source>
        <dbReference type="ARBA" id="ARBA00022491"/>
    </source>
</evidence>
<dbReference type="PANTHER" id="PTHR30204">
    <property type="entry name" value="REDOX-CYCLING DRUG-SENSING TRANSCRIPTIONAL ACTIVATOR SOXR"/>
    <property type="match status" value="1"/>
</dbReference>
<dbReference type="InterPro" id="IPR009061">
    <property type="entry name" value="DNA-bd_dom_put_sf"/>
</dbReference>
<dbReference type="Proteomes" id="UP000279284">
    <property type="component" value="Chromosome"/>
</dbReference>
<keyword evidence="2" id="KW-0805">Transcription regulation</keyword>
<dbReference type="Gene3D" id="1.10.1660.10">
    <property type="match status" value="1"/>
</dbReference>
<dbReference type="KEGG" id="nci:NCTC10296_01710"/>
<dbReference type="AlphaFoldDB" id="A0A1X3CVW8"/>
<dbReference type="SMART" id="SM00422">
    <property type="entry name" value="HTH_MERR"/>
    <property type="match status" value="1"/>
</dbReference>
<accession>A0A1X3CVW8</accession>
<dbReference type="GO" id="GO:0003700">
    <property type="term" value="F:DNA-binding transcription factor activity"/>
    <property type="evidence" value="ECO:0007669"/>
    <property type="project" value="InterPro"/>
</dbReference>
<dbReference type="Pfam" id="PF00376">
    <property type="entry name" value="MerR"/>
    <property type="match status" value="1"/>
</dbReference>
<dbReference type="GO" id="GO:0003677">
    <property type="term" value="F:DNA binding"/>
    <property type="evidence" value="ECO:0007669"/>
    <property type="project" value="UniProtKB-KW"/>
</dbReference>
<evidence type="ECO:0000256" key="3">
    <source>
        <dbReference type="ARBA" id="ARBA00023125"/>
    </source>
</evidence>
<keyword evidence="1" id="KW-0678">Repressor</keyword>
<proteinExistence type="predicted"/>
<dbReference type="PANTHER" id="PTHR30204:SF69">
    <property type="entry name" value="MERR-FAMILY TRANSCRIPTIONAL REGULATOR"/>
    <property type="match status" value="1"/>
</dbReference>
<dbReference type="OrthoDB" id="5297305at2"/>
<evidence type="ECO:0000256" key="2">
    <source>
        <dbReference type="ARBA" id="ARBA00023015"/>
    </source>
</evidence>
<dbReference type="RefSeq" id="WP_085417039.1">
    <property type="nucleotide sequence ID" value="NZ_CAUJPY010000009.1"/>
</dbReference>
<gene>
    <name evidence="6" type="primary">cueR</name>
    <name evidence="6" type="ORF">NCTC10296_01710</name>
</gene>
<dbReference type="EMBL" id="LR134313">
    <property type="protein sequence ID" value="VEF02274.1"/>
    <property type="molecule type" value="Genomic_DNA"/>
</dbReference>
<dbReference type="InterPro" id="IPR047057">
    <property type="entry name" value="MerR_fam"/>
</dbReference>
<feature type="domain" description="HTH merR-type" evidence="5">
    <location>
        <begin position="1"/>
        <end position="68"/>
    </location>
</feature>
<dbReference type="InterPro" id="IPR000551">
    <property type="entry name" value="MerR-type_HTH_dom"/>
</dbReference>
<keyword evidence="3" id="KW-0238">DNA-binding</keyword>
<keyword evidence="4" id="KW-0804">Transcription</keyword>
<name>A0A1X3CVW8_9NEIS</name>
<keyword evidence="7" id="KW-1185">Reference proteome</keyword>
<dbReference type="SUPFAM" id="SSF46955">
    <property type="entry name" value="Putative DNA-binding domain"/>
    <property type="match status" value="1"/>
</dbReference>
<dbReference type="Pfam" id="PF09278">
    <property type="entry name" value="MerR-DNA-bind"/>
    <property type="match status" value="1"/>
</dbReference>
<protein>
    <submittedName>
        <fullName evidence="6">Copper export regulator</fullName>
    </submittedName>
</protein>
<evidence type="ECO:0000256" key="4">
    <source>
        <dbReference type="ARBA" id="ARBA00023163"/>
    </source>
</evidence>
<sequence>MKIGELARACKTSIRMIRFYEKLNLVSPQRNSSGYRIYKAQDIDFIKKVMILNRAGLPLKDIALLRDCLNDEPQDFCTVLRGKLEDKRADIDRQIDSLNESKALLDKLLVR</sequence>
<reference evidence="6 7" key="1">
    <citation type="submission" date="2018-12" db="EMBL/GenBank/DDBJ databases">
        <authorList>
            <consortium name="Pathogen Informatics"/>
        </authorList>
    </citation>
    <scope>NUCLEOTIDE SEQUENCE [LARGE SCALE GENOMIC DNA]</scope>
    <source>
        <strain evidence="6 7">NCTC10296</strain>
    </source>
</reference>
<dbReference type="InterPro" id="IPR015358">
    <property type="entry name" value="Tscrpt_reg_MerR_DNA-bd"/>
</dbReference>
<dbReference type="STRING" id="493.BWD07_08670"/>
<evidence type="ECO:0000313" key="6">
    <source>
        <dbReference type="EMBL" id="VEF02274.1"/>
    </source>
</evidence>
<evidence type="ECO:0000259" key="5">
    <source>
        <dbReference type="PROSITE" id="PS50937"/>
    </source>
</evidence>